<dbReference type="Proteomes" id="UP001279642">
    <property type="component" value="Unassembled WGS sequence"/>
</dbReference>
<keyword evidence="3" id="KW-1185">Reference proteome</keyword>
<protein>
    <submittedName>
        <fullName evidence="2">DUF4376 domain-containing protein</fullName>
    </submittedName>
</protein>
<proteinExistence type="predicted"/>
<dbReference type="Pfam" id="PF14301">
    <property type="entry name" value="DUF4376"/>
    <property type="match status" value="1"/>
</dbReference>
<dbReference type="RefSeq" id="WP_320507344.1">
    <property type="nucleotide sequence ID" value="NZ_JAXCLW010000001.1"/>
</dbReference>
<evidence type="ECO:0000313" key="3">
    <source>
        <dbReference type="Proteomes" id="UP001279642"/>
    </source>
</evidence>
<accession>A0ABU5E8D6</accession>
<reference evidence="2 3" key="1">
    <citation type="journal article" date="2016" name="Antonie Van Leeuwenhoek">
        <title>Dongia soli sp. nov., isolated from soil from Dokdo, Korea.</title>
        <authorList>
            <person name="Kim D.U."/>
            <person name="Lee H."/>
            <person name="Kim H."/>
            <person name="Kim S.G."/>
            <person name="Ka J.O."/>
        </authorList>
    </citation>
    <scope>NUCLEOTIDE SEQUENCE [LARGE SCALE GENOMIC DNA]</scope>
    <source>
        <strain evidence="2 3">D78</strain>
    </source>
</reference>
<name>A0ABU5E8D6_9PROT</name>
<evidence type="ECO:0000313" key="2">
    <source>
        <dbReference type="EMBL" id="MDY0882319.1"/>
    </source>
</evidence>
<gene>
    <name evidence="2" type="ORF">SMD27_05665</name>
</gene>
<comment type="caution">
    <text evidence="2">The sequence shown here is derived from an EMBL/GenBank/DDBJ whole genome shotgun (WGS) entry which is preliminary data.</text>
</comment>
<sequence>MQKITVTFDNVGRCTGKYSGNITARPDAVQLTPEQAAVPLGLLRLVGGEVIVVEPAPPGKEAVADLLSYAATKRWQIETGGTEVGGLRIATDDRSKALIDGAKTFLDEHPAEAVDFKAESGWVTVDLPTIQVIFDALGAHIQKCFAAEKAVGLRIQSGELTTFEAVDAALQAEMNGGAA</sequence>
<feature type="domain" description="DUF4376" evidence="1">
    <location>
        <begin position="63"/>
        <end position="168"/>
    </location>
</feature>
<dbReference type="InterPro" id="IPR025484">
    <property type="entry name" value="DUF4376"/>
</dbReference>
<dbReference type="EMBL" id="JAXCLW010000001">
    <property type="protein sequence ID" value="MDY0882319.1"/>
    <property type="molecule type" value="Genomic_DNA"/>
</dbReference>
<evidence type="ECO:0000259" key="1">
    <source>
        <dbReference type="Pfam" id="PF14301"/>
    </source>
</evidence>
<organism evidence="2 3">
    <name type="scientific">Dongia soli</name>
    <dbReference type="NCBI Taxonomy" id="600628"/>
    <lineage>
        <taxon>Bacteria</taxon>
        <taxon>Pseudomonadati</taxon>
        <taxon>Pseudomonadota</taxon>
        <taxon>Alphaproteobacteria</taxon>
        <taxon>Rhodospirillales</taxon>
        <taxon>Dongiaceae</taxon>
        <taxon>Dongia</taxon>
    </lineage>
</organism>